<keyword evidence="9" id="KW-1185">Reference proteome</keyword>
<organism evidence="8 9">
    <name type="scientific">Ureibacillus xyleni</name>
    <dbReference type="NCBI Taxonomy" id="614648"/>
    <lineage>
        <taxon>Bacteria</taxon>
        <taxon>Bacillati</taxon>
        <taxon>Bacillota</taxon>
        <taxon>Bacilli</taxon>
        <taxon>Bacillales</taxon>
        <taxon>Caryophanaceae</taxon>
        <taxon>Ureibacillus</taxon>
    </lineage>
</organism>
<sequence length="359" mass="40369">MLIISQVLLYLCLSITFGSFLLSLIPKNYRPDVTIPKNLLLIVIVGIPVFSFIPVMQIILYLFPLNGVVESFQSVLLTFELGKSWVFIFILSIILFFFVLLLDYRNDALYSFFGIVLTFLSIIGIGWSSHASSIDSTWGFLSDTTHLTAVSIWVGILIVISWFSNDASNWLNFLKWFTPLAILCFVSTGISGLLLMSFVVDDYVSSWMIPYGQALLIKHLLIIPVLFYALLNGLFIKREIKKNNNFDPRPWAKVESLILLFIFSATAVLGQHSPPKETVISGDNVSKLFTIFSRVPIQENTPLYFVALNFSSVMFILLAVLFLVMTILSFVRKAPVVLSLLMGVLLVVCLYLSIMLSVA</sequence>
<feature type="transmembrane region" description="Helical" evidence="6">
    <location>
        <begin position="147"/>
        <end position="164"/>
    </location>
</feature>
<dbReference type="Pfam" id="PF05425">
    <property type="entry name" value="CopD"/>
    <property type="match status" value="1"/>
</dbReference>
<dbReference type="EMBL" id="OBMQ01000006">
    <property type="protein sequence ID" value="SOC11458.1"/>
    <property type="molecule type" value="Genomic_DNA"/>
</dbReference>
<evidence type="ECO:0000313" key="8">
    <source>
        <dbReference type="EMBL" id="SOC11458.1"/>
    </source>
</evidence>
<feature type="transmembrane region" description="Helical" evidence="6">
    <location>
        <begin position="336"/>
        <end position="358"/>
    </location>
</feature>
<dbReference type="Proteomes" id="UP000219636">
    <property type="component" value="Unassembled WGS sequence"/>
</dbReference>
<feature type="transmembrane region" description="Helical" evidence="6">
    <location>
        <begin position="303"/>
        <end position="324"/>
    </location>
</feature>
<dbReference type="InterPro" id="IPR008457">
    <property type="entry name" value="Cu-R_CopD_dom"/>
</dbReference>
<keyword evidence="5 6" id="KW-0472">Membrane</keyword>
<evidence type="ECO:0000256" key="3">
    <source>
        <dbReference type="ARBA" id="ARBA00022692"/>
    </source>
</evidence>
<proteinExistence type="predicted"/>
<feature type="transmembrane region" description="Helical" evidence="6">
    <location>
        <begin position="38"/>
        <end position="64"/>
    </location>
</feature>
<comment type="subcellular location">
    <subcellularLocation>
        <location evidence="1">Cell membrane</location>
        <topology evidence="1">Multi-pass membrane protein</topology>
    </subcellularLocation>
</comment>
<reference evidence="9" key="1">
    <citation type="submission" date="2017-08" db="EMBL/GenBank/DDBJ databases">
        <authorList>
            <person name="Varghese N."/>
            <person name="Submissions S."/>
        </authorList>
    </citation>
    <scope>NUCLEOTIDE SEQUENCE [LARGE SCALE GENOMIC DNA]</scope>
    <source>
        <strain evidence="9">JC22</strain>
    </source>
</reference>
<accession>A0A285SSZ8</accession>
<keyword evidence="4 6" id="KW-1133">Transmembrane helix</keyword>
<dbReference type="GO" id="GO:0006825">
    <property type="term" value="P:copper ion transport"/>
    <property type="evidence" value="ECO:0007669"/>
    <property type="project" value="InterPro"/>
</dbReference>
<dbReference type="PANTHER" id="PTHR34820">
    <property type="entry name" value="INNER MEMBRANE PROTEIN YEBZ"/>
    <property type="match status" value="1"/>
</dbReference>
<dbReference type="OrthoDB" id="2387346at2"/>
<gene>
    <name evidence="8" type="ORF">SAMN05880501_106162</name>
</gene>
<dbReference type="InterPro" id="IPR032694">
    <property type="entry name" value="CopC/D"/>
</dbReference>
<evidence type="ECO:0000256" key="5">
    <source>
        <dbReference type="ARBA" id="ARBA00023136"/>
    </source>
</evidence>
<protein>
    <submittedName>
        <fullName evidence="8">Putative copper resistance protein D</fullName>
    </submittedName>
</protein>
<feature type="transmembrane region" description="Helical" evidence="6">
    <location>
        <begin position="84"/>
        <end position="102"/>
    </location>
</feature>
<feature type="transmembrane region" description="Helical" evidence="6">
    <location>
        <begin position="251"/>
        <end position="269"/>
    </location>
</feature>
<evidence type="ECO:0000256" key="2">
    <source>
        <dbReference type="ARBA" id="ARBA00022475"/>
    </source>
</evidence>
<evidence type="ECO:0000259" key="7">
    <source>
        <dbReference type="Pfam" id="PF05425"/>
    </source>
</evidence>
<dbReference type="GO" id="GO:0005886">
    <property type="term" value="C:plasma membrane"/>
    <property type="evidence" value="ECO:0007669"/>
    <property type="project" value="UniProtKB-SubCell"/>
</dbReference>
<keyword evidence="2" id="KW-1003">Cell membrane</keyword>
<evidence type="ECO:0000256" key="1">
    <source>
        <dbReference type="ARBA" id="ARBA00004651"/>
    </source>
</evidence>
<evidence type="ECO:0000256" key="4">
    <source>
        <dbReference type="ARBA" id="ARBA00022989"/>
    </source>
</evidence>
<name>A0A285SSZ8_9BACL</name>
<evidence type="ECO:0000313" key="9">
    <source>
        <dbReference type="Proteomes" id="UP000219636"/>
    </source>
</evidence>
<feature type="transmembrane region" description="Helical" evidence="6">
    <location>
        <begin position="109"/>
        <end position="127"/>
    </location>
</feature>
<feature type="domain" description="Copper resistance protein D" evidence="7">
    <location>
        <begin position="173"/>
        <end position="269"/>
    </location>
</feature>
<evidence type="ECO:0000256" key="6">
    <source>
        <dbReference type="SAM" id="Phobius"/>
    </source>
</evidence>
<feature type="transmembrane region" description="Helical" evidence="6">
    <location>
        <begin position="176"/>
        <end position="199"/>
    </location>
</feature>
<dbReference type="AlphaFoldDB" id="A0A285SSZ8"/>
<keyword evidence="3 6" id="KW-0812">Transmembrane</keyword>
<dbReference type="RefSeq" id="WP_097073658.1">
    <property type="nucleotide sequence ID" value="NZ_OBMQ01000006.1"/>
</dbReference>
<feature type="transmembrane region" description="Helical" evidence="6">
    <location>
        <begin position="6"/>
        <end position="26"/>
    </location>
</feature>
<dbReference type="PANTHER" id="PTHR34820:SF4">
    <property type="entry name" value="INNER MEMBRANE PROTEIN YEBZ"/>
    <property type="match status" value="1"/>
</dbReference>
<feature type="transmembrane region" description="Helical" evidence="6">
    <location>
        <begin position="211"/>
        <end position="231"/>
    </location>
</feature>